<keyword evidence="2" id="KW-1185">Reference proteome</keyword>
<gene>
    <name evidence="1" type="ORF">NC595_07155</name>
</gene>
<organism evidence="1 2">
    <name type="scientific">Dyella lutea</name>
    <dbReference type="NCBI Taxonomy" id="2950441"/>
    <lineage>
        <taxon>Bacteria</taxon>
        <taxon>Pseudomonadati</taxon>
        <taxon>Pseudomonadota</taxon>
        <taxon>Gammaproteobacteria</taxon>
        <taxon>Lysobacterales</taxon>
        <taxon>Rhodanobacteraceae</taxon>
        <taxon>Dyella</taxon>
    </lineage>
</organism>
<dbReference type="Pfam" id="PF11185">
    <property type="entry name" value="DUF2971"/>
    <property type="match status" value="1"/>
</dbReference>
<proteinExistence type="predicted"/>
<reference evidence="1 2" key="1">
    <citation type="submission" date="2022-06" db="EMBL/GenBank/DDBJ databases">
        <title>Dyella sp. Sa strain:Sa Genome sequencing.</title>
        <authorList>
            <person name="Park S."/>
        </authorList>
    </citation>
    <scope>NUCLEOTIDE SEQUENCE [LARGE SCALE GENOMIC DNA]</scope>
    <source>
        <strain evidence="1 2">Sa</strain>
    </source>
</reference>
<sequence length="230" mass="26356">MRLHYYMTTAMWAEVILKERRLKLSRFYEANDPFELNLIDSRDPNRRKIVKMIESYHNERTGMICFGATWDNPMMWAHYADKHAGVCLGFEVDDKLLSTVHYTDEKIDVEFGSHLANHGLSAELLSKVLTTKSTAWAPEQERRALAALETPDPKNGLYYTDFGPQLQLRAVIIGYRCGWTVAKAVDLLGQVTAPVRISKARPAFGRFAMVEQRQVRPVTVRPPKVSKKRS</sequence>
<dbReference type="Proteomes" id="UP001204615">
    <property type="component" value="Unassembled WGS sequence"/>
</dbReference>
<comment type="caution">
    <text evidence="1">The sequence shown here is derived from an EMBL/GenBank/DDBJ whole genome shotgun (WGS) entry which is preliminary data.</text>
</comment>
<name>A0ABT1F8Z0_9GAMM</name>
<evidence type="ECO:0000313" key="1">
    <source>
        <dbReference type="EMBL" id="MCP1373836.1"/>
    </source>
</evidence>
<protein>
    <submittedName>
        <fullName evidence="1">DUF2971 domain-containing protein</fullName>
    </submittedName>
</protein>
<dbReference type="RefSeq" id="WP_253565649.1">
    <property type="nucleotide sequence ID" value="NZ_JAMZEK010000001.1"/>
</dbReference>
<accession>A0ABT1F8Z0</accession>
<dbReference type="InterPro" id="IPR021352">
    <property type="entry name" value="DUF2971"/>
</dbReference>
<evidence type="ECO:0000313" key="2">
    <source>
        <dbReference type="Proteomes" id="UP001204615"/>
    </source>
</evidence>
<dbReference type="EMBL" id="JAMZEK010000001">
    <property type="protein sequence ID" value="MCP1373836.1"/>
    <property type="molecule type" value="Genomic_DNA"/>
</dbReference>